<evidence type="ECO:0000256" key="3">
    <source>
        <dbReference type="ARBA" id="ARBA00022989"/>
    </source>
</evidence>
<dbReference type="Pfam" id="PF04932">
    <property type="entry name" value="Wzy_C"/>
    <property type="match status" value="1"/>
</dbReference>
<dbReference type="GO" id="GO:0016020">
    <property type="term" value="C:membrane"/>
    <property type="evidence" value="ECO:0007669"/>
    <property type="project" value="UniProtKB-SubCell"/>
</dbReference>
<feature type="transmembrane region" description="Helical" evidence="5">
    <location>
        <begin position="334"/>
        <end position="355"/>
    </location>
</feature>
<feature type="transmembrane region" description="Helical" evidence="5">
    <location>
        <begin position="362"/>
        <end position="379"/>
    </location>
</feature>
<evidence type="ECO:0000256" key="4">
    <source>
        <dbReference type="ARBA" id="ARBA00023136"/>
    </source>
</evidence>
<feature type="transmembrane region" description="Helical" evidence="5">
    <location>
        <begin position="217"/>
        <end position="233"/>
    </location>
</feature>
<proteinExistence type="predicted"/>
<evidence type="ECO:0000313" key="7">
    <source>
        <dbReference type="EMBL" id="SEF85101.1"/>
    </source>
</evidence>
<gene>
    <name evidence="7" type="ORF">SAMN05216354_1885</name>
</gene>
<feature type="transmembrane region" description="Helical" evidence="5">
    <location>
        <begin position="118"/>
        <end position="142"/>
    </location>
</feature>
<keyword evidence="7" id="KW-0436">Ligase</keyword>
<feature type="domain" description="O-antigen ligase-related" evidence="6">
    <location>
        <begin position="200"/>
        <end position="346"/>
    </location>
</feature>
<keyword evidence="2 5" id="KW-0812">Transmembrane</keyword>
<protein>
    <submittedName>
        <fullName evidence="7">O-Antigen ligase</fullName>
    </submittedName>
</protein>
<feature type="transmembrane region" description="Helical" evidence="5">
    <location>
        <begin position="162"/>
        <end position="181"/>
    </location>
</feature>
<accession>A0A1H5VE92</accession>
<keyword evidence="3 5" id="KW-1133">Transmembrane helix</keyword>
<keyword evidence="4 5" id="KW-0472">Membrane</keyword>
<evidence type="ECO:0000256" key="5">
    <source>
        <dbReference type="SAM" id="Phobius"/>
    </source>
</evidence>
<organism evidence="7 8">
    <name type="scientific">Xylanibacter ruminicola</name>
    <name type="common">Prevotella ruminicola</name>
    <dbReference type="NCBI Taxonomy" id="839"/>
    <lineage>
        <taxon>Bacteria</taxon>
        <taxon>Pseudomonadati</taxon>
        <taxon>Bacteroidota</taxon>
        <taxon>Bacteroidia</taxon>
        <taxon>Bacteroidales</taxon>
        <taxon>Prevotellaceae</taxon>
        <taxon>Xylanibacter</taxon>
    </lineage>
</organism>
<feature type="transmembrane region" description="Helical" evidence="5">
    <location>
        <begin position="62"/>
        <end position="81"/>
    </location>
</feature>
<feature type="transmembrane region" description="Helical" evidence="5">
    <location>
        <begin position="193"/>
        <end position="211"/>
    </location>
</feature>
<feature type="transmembrane region" description="Helical" evidence="5">
    <location>
        <begin position="240"/>
        <end position="257"/>
    </location>
</feature>
<name>A0A1H5VE92_XYLRU</name>
<dbReference type="GO" id="GO:0016874">
    <property type="term" value="F:ligase activity"/>
    <property type="evidence" value="ECO:0007669"/>
    <property type="project" value="UniProtKB-KW"/>
</dbReference>
<dbReference type="InterPro" id="IPR007016">
    <property type="entry name" value="O-antigen_ligase-rel_domated"/>
</dbReference>
<sequence>MFFIRRFILFLLLVTCLDKMLMGEVLFPNWADEVLMLLYIGLSSLVRPPLSEIKRNIIKNTLICYSILLCYGLAMGIYHGISQEAILYDIIDIFRLPIFFLLFLIVSCDKKTLEFTKWCYLILNIPSIIVGLVQWFMARFYGIYLGVSIYRDRLLGARINGLAGHNIAMGYAMMILIFILVEKIVDRRVKIWVKYPLFIMLIASTICLIFTQSRLPIALTIIILLYKYVYFRQKVFYRKLINFASLIVILFSLFFFHSDINDYTENEESTIRYMTINIASKSINEHPLLGWGVGSYGIPESVGCSPVYDKSIISERAEDIIIQGRTREAFMFQILIELGLIGVLLYYVPFVLVSLSAIRRKNYELFLLMSLGFILQSVINGIYQMPIFIYLCILSSYGLIKKRQRYLIIGKKKYFLR</sequence>
<evidence type="ECO:0000256" key="2">
    <source>
        <dbReference type="ARBA" id="ARBA00022692"/>
    </source>
</evidence>
<evidence type="ECO:0000313" key="8">
    <source>
        <dbReference type="Proteomes" id="UP000236735"/>
    </source>
</evidence>
<feature type="transmembrane region" description="Helical" evidence="5">
    <location>
        <begin position="385"/>
        <end position="400"/>
    </location>
</feature>
<reference evidence="7 8" key="1">
    <citation type="submission" date="2016-10" db="EMBL/GenBank/DDBJ databases">
        <authorList>
            <person name="de Groot N.N."/>
        </authorList>
    </citation>
    <scope>NUCLEOTIDE SEQUENCE [LARGE SCALE GENOMIC DNA]</scope>
    <source>
        <strain evidence="7 8">AR32</strain>
    </source>
</reference>
<dbReference type="EMBL" id="FNUV01000004">
    <property type="protein sequence ID" value="SEF85101.1"/>
    <property type="molecule type" value="Genomic_DNA"/>
</dbReference>
<comment type="subcellular location">
    <subcellularLocation>
        <location evidence="1">Membrane</location>
        <topology evidence="1">Multi-pass membrane protein</topology>
    </subcellularLocation>
</comment>
<evidence type="ECO:0000259" key="6">
    <source>
        <dbReference type="Pfam" id="PF04932"/>
    </source>
</evidence>
<feature type="transmembrane region" description="Helical" evidence="5">
    <location>
        <begin position="87"/>
        <end position="106"/>
    </location>
</feature>
<dbReference type="AlphaFoldDB" id="A0A1H5VE92"/>
<evidence type="ECO:0000256" key="1">
    <source>
        <dbReference type="ARBA" id="ARBA00004141"/>
    </source>
</evidence>
<dbReference type="Proteomes" id="UP000236735">
    <property type="component" value="Unassembled WGS sequence"/>
</dbReference>